<feature type="transmembrane region" description="Helical" evidence="1">
    <location>
        <begin position="6"/>
        <end position="25"/>
    </location>
</feature>
<keyword evidence="1" id="KW-0812">Transmembrane</keyword>
<proteinExistence type="predicted"/>
<protein>
    <submittedName>
        <fullName evidence="3">Uncharacterized protein</fullName>
    </submittedName>
</protein>
<name>A0A915D825_9BILA</name>
<sequence length="70" mass="7790">MQYLALIVSIGVTVYTVGDFTRRIVHDKKAVLEIIYWRDPKRSGGALAVLLVASTCSPNVLCFLWLPTPL</sequence>
<reference evidence="3" key="1">
    <citation type="submission" date="2022-11" db="UniProtKB">
        <authorList>
            <consortium name="WormBaseParasite"/>
        </authorList>
    </citation>
    <scope>IDENTIFICATION</scope>
</reference>
<feature type="transmembrane region" description="Helical" evidence="1">
    <location>
        <begin position="46"/>
        <end position="66"/>
    </location>
</feature>
<evidence type="ECO:0000313" key="2">
    <source>
        <dbReference type="Proteomes" id="UP000887574"/>
    </source>
</evidence>
<accession>A0A915D825</accession>
<evidence type="ECO:0000256" key="1">
    <source>
        <dbReference type="SAM" id="Phobius"/>
    </source>
</evidence>
<organism evidence="2 3">
    <name type="scientific">Ditylenchus dipsaci</name>
    <dbReference type="NCBI Taxonomy" id="166011"/>
    <lineage>
        <taxon>Eukaryota</taxon>
        <taxon>Metazoa</taxon>
        <taxon>Ecdysozoa</taxon>
        <taxon>Nematoda</taxon>
        <taxon>Chromadorea</taxon>
        <taxon>Rhabditida</taxon>
        <taxon>Tylenchina</taxon>
        <taxon>Tylenchomorpha</taxon>
        <taxon>Sphaerularioidea</taxon>
        <taxon>Anguinidae</taxon>
        <taxon>Anguininae</taxon>
        <taxon>Ditylenchus</taxon>
    </lineage>
</organism>
<dbReference type="Proteomes" id="UP000887574">
    <property type="component" value="Unplaced"/>
</dbReference>
<dbReference type="WBParaSite" id="jg1672">
    <property type="protein sequence ID" value="jg1672"/>
    <property type="gene ID" value="jg1672"/>
</dbReference>
<keyword evidence="1" id="KW-0472">Membrane</keyword>
<dbReference type="AlphaFoldDB" id="A0A915D825"/>
<evidence type="ECO:0000313" key="3">
    <source>
        <dbReference type="WBParaSite" id="jg1672"/>
    </source>
</evidence>
<keyword evidence="2" id="KW-1185">Reference proteome</keyword>
<keyword evidence="1" id="KW-1133">Transmembrane helix</keyword>